<reference evidence="1" key="1">
    <citation type="journal article" date="2015" name="Nature">
        <title>Complex archaea that bridge the gap between prokaryotes and eukaryotes.</title>
        <authorList>
            <person name="Spang A."/>
            <person name="Saw J.H."/>
            <person name="Jorgensen S.L."/>
            <person name="Zaremba-Niedzwiedzka K."/>
            <person name="Martijn J."/>
            <person name="Lind A.E."/>
            <person name="van Eijk R."/>
            <person name="Schleper C."/>
            <person name="Guy L."/>
            <person name="Ettema T.J."/>
        </authorList>
    </citation>
    <scope>NUCLEOTIDE SEQUENCE</scope>
</reference>
<gene>
    <name evidence="1" type="ORF">LCGC14_2697090</name>
</gene>
<protein>
    <submittedName>
        <fullName evidence="1">Uncharacterized protein</fullName>
    </submittedName>
</protein>
<proteinExistence type="predicted"/>
<name>A0A0F9A4C5_9ZZZZ</name>
<feature type="non-terminal residue" evidence="1">
    <location>
        <position position="1"/>
    </location>
</feature>
<comment type="caution">
    <text evidence="1">The sequence shown here is derived from an EMBL/GenBank/DDBJ whole genome shotgun (WGS) entry which is preliminary data.</text>
</comment>
<accession>A0A0F9A4C5</accession>
<dbReference type="EMBL" id="LAZR01047957">
    <property type="protein sequence ID" value="KKK93015.1"/>
    <property type="molecule type" value="Genomic_DNA"/>
</dbReference>
<organism evidence="1">
    <name type="scientific">marine sediment metagenome</name>
    <dbReference type="NCBI Taxonomy" id="412755"/>
    <lineage>
        <taxon>unclassified sequences</taxon>
        <taxon>metagenomes</taxon>
        <taxon>ecological metagenomes</taxon>
    </lineage>
</organism>
<evidence type="ECO:0000313" key="1">
    <source>
        <dbReference type="EMBL" id="KKK93015.1"/>
    </source>
</evidence>
<dbReference type="AlphaFoldDB" id="A0A0F9A4C5"/>
<sequence>FKGVDIKKRLILSQGGGIEGIKRPLFLIGFL</sequence>